<evidence type="ECO:0000256" key="3">
    <source>
        <dbReference type="ARBA" id="ARBA00022475"/>
    </source>
</evidence>
<feature type="transmembrane region" description="Helical" evidence="7">
    <location>
        <begin position="96"/>
        <end position="120"/>
    </location>
</feature>
<keyword evidence="10" id="KW-1185">Reference proteome</keyword>
<dbReference type="Gene3D" id="1.10.3720.10">
    <property type="entry name" value="MetI-like"/>
    <property type="match status" value="1"/>
</dbReference>
<protein>
    <submittedName>
        <fullName evidence="9">Carbohydrate ABC transporter membrane protein 2, CUT1 family (TC 3.A.1.1.-)</fullName>
    </submittedName>
</protein>
<feature type="transmembrane region" description="Helical" evidence="7">
    <location>
        <begin position="35"/>
        <end position="57"/>
    </location>
</feature>
<evidence type="ECO:0000256" key="2">
    <source>
        <dbReference type="ARBA" id="ARBA00022448"/>
    </source>
</evidence>
<feature type="transmembrane region" description="Helical" evidence="7">
    <location>
        <begin position="162"/>
        <end position="182"/>
    </location>
</feature>
<evidence type="ECO:0000259" key="8">
    <source>
        <dbReference type="PROSITE" id="PS50928"/>
    </source>
</evidence>
<comment type="subcellular location">
    <subcellularLocation>
        <location evidence="1 7">Cell membrane</location>
        <topology evidence="1 7">Multi-pass membrane protein</topology>
    </subcellularLocation>
</comment>
<accession>A0A1I2SCT1</accession>
<dbReference type="PROSITE" id="PS50928">
    <property type="entry name" value="ABC_TM1"/>
    <property type="match status" value="1"/>
</dbReference>
<keyword evidence="5 7" id="KW-1133">Transmembrane helix</keyword>
<evidence type="ECO:0000313" key="10">
    <source>
        <dbReference type="Proteomes" id="UP000198661"/>
    </source>
</evidence>
<dbReference type="InterPro" id="IPR035906">
    <property type="entry name" value="MetI-like_sf"/>
</dbReference>
<dbReference type="Pfam" id="PF00528">
    <property type="entry name" value="BPD_transp_1"/>
    <property type="match status" value="1"/>
</dbReference>
<dbReference type="RefSeq" id="WP_245752311.1">
    <property type="nucleotide sequence ID" value="NZ_FOOK01000040.1"/>
</dbReference>
<keyword evidence="6 7" id="KW-0472">Membrane</keyword>
<reference evidence="9 10" key="1">
    <citation type="submission" date="2016-10" db="EMBL/GenBank/DDBJ databases">
        <authorList>
            <person name="de Groot N.N."/>
        </authorList>
    </citation>
    <scope>NUCLEOTIDE SEQUENCE [LARGE SCALE GENOMIC DNA]</scope>
    <source>
        <strain evidence="9 10">DSM 44945</strain>
    </source>
</reference>
<evidence type="ECO:0000256" key="5">
    <source>
        <dbReference type="ARBA" id="ARBA00022989"/>
    </source>
</evidence>
<comment type="similarity">
    <text evidence="7">Belongs to the binding-protein-dependent transport system permease family.</text>
</comment>
<dbReference type="CDD" id="cd06261">
    <property type="entry name" value="TM_PBP2"/>
    <property type="match status" value="1"/>
</dbReference>
<evidence type="ECO:0000313" key="9">
    <source>
        <dbReference type="EMBL" id="SFG50233.1"/>
    </source>
</evidence>
<proteinExistence type="inferred from homology"/>
<dbReference type="STRING" id="201973.SAMN04488025_14015"/>
<keyword evidence="4 7" id="KW-0812">Transmembrane</keyword>
<name>A0A1I2SCT1_9BACL</name>
<evidence type="ECO:0000256" key="1">
    <source>
        <dbReference type="ARBA" id="ARBA00004651"/>
    </source>
</evidence>
<sequence length="301" mass="34179">MQTSGVRAEERQTAQMNRRSGTRWRGVVRRATSAILWYVMLTGLAVLMIGPFLWLLATAFKSGSENIFEFPPKFLPEQPTWDNFIKVWNSHPFGRYLFNSTLVAVLTVLGNVIFCSLAAYPLARMKFRGRNVIFFAILSTMMIPFQLTMIPVYLLALKLNLTNTYLGLVLPHAVTAFGIFLMRQAFLTVPKELEEAARMDGCNTFDIWWRILLPLVKPSVTTLAIFTFVFSWSDFLWPLIILNDPEMYTLPLGVAFLSNAFSSNWRLIAAGSIISIVPVIVLFLMLQRYFIRGSIQGALKG</sequence>
<gene>
    <name evidence="9" type="ORF">SAMN04488025_14015</name>
</gene>
<organism evidence="9 10">
    <name type="scientific">Planifilum fulgidum</name>
    <dbReference type="NCBI Taxonomy" id="201973"/>
    <lineage>
        <taxon>Bacteria</taxon>
        <taxon>Bacillati</taxon>
        <taxon>Bacillota</taxon>
        <taxon>Bacilli</taxon>
        <taxon>Bacillales</taxon>
        <taxon>Thermoactinomycetaceae</taxon>
        <taxon>Planifilum</taxon>
    </lineage>
</organism>
<dbReference type="EMBL" id="FOOK01000040">
    <property type="protein sequence ID" value="SFG50233.1"/>
    <property type="molecule type" value="Genomic_DNA"/>
</dbReference>
<evidence type="ECO:0000256" key="4">
    <source>
        <dbReference type="ARBA" id="ARBA00022692"/>
    </source>
</evidence>
<dbReference type="PANTHER" id="PTHR43744:SF3">
    <property type="entry name" value="LACTOSE TRANSPORT SYSTEM PERMEASE PROTEIN LACG"/>
    <property type="match status" value="1"/>
</dbReference>
<dbReference type="Proteomes" id="UP000198661">
    <property type="component" value="Unassembled WGS sequence"/>
</dbReference>
<feature type="transmembrane region" description="Helical" evidence="7">
    <location>
        <begin position="267"/>
        <end position="286"/>
    </location>
</feature>
<dbReference type="GO" id="GO:0005886">
    <property type="term" value="C:plasma membrane"/>
    <property type="evidence" value="ECO:0007669"/>
    <property type="project" value="UniProtKB-SubCell"/>
</dbReference>
<dbReference type="AlphaFoldDB" id="A0A1I2SCT1"/>
<keyword evidence="2 7" id="KW-0813">Transport</keyword>
<dbReference type="PANTHER" id="PTHR43744">
    <property type="entry name" value="ABC TRANSPORTER PERMEASE PROTEIN MG189-RELATED-RELATED"/>
    <property type="match status" value="1"/>
</dbReference>
<evidence type="ECO:0000256" key="6">
    <source>
        <dbReference type="ARBA" id="ARBA00023136"/>
    </source>
</evidence>
<keyword evidence="3" id="KW-1003">Cell membrane</keyword>
<feature type="domain" description="ABC transmembrane type-1" evidence="8">
    <location>
        <begin position="97"/>
        <end position="286"/>
    </location>
</feature>
<feature type="transmembrane region" description="Helical" evidence="7">
    <location>
        <begin position="132"/>
        <end position="156"/>
    </location>
</feature>
<dbReference type="SUPFAM" id="SSF161098">
    <property type="entry name" value="MetI-like"/>
    <property type="match status" value="1"/>
</dbReference>
<dbReference type="GO" id="GO:0055085">
    <property type="term" value="P:transmembrane transport"/>
    <property type="evidence" value="ECO:0007669"/>
    <property type="project" value="InterPro"/>
</dbReference>
<dbReference type="InterPro" id="IPR000515">
    <property type="entry name" value="MetI-like"/>
</dbReference>
<evidence type="ECO:0000256" key="7">
    <source>
        <dbReference type="RuleBase" id="RU363032"/>
    </source>
</evidence>